<dbReference type="PRINTS" id="PR00077">
    <property type="entry name" value="GPDHDRGNASE"/>
</dbReference>
<dbReference type="InterPro" id="IPR013328">
    <property type="entry name" value="6PGD_dom2"/>
</dbReference>
<dbReference type="InterPro" id="IPR008927">
    <property type="entry name" value="6-PGluconate_DH-like_C_sf"/>
</dbReference>
<evidence type="ECO:0000256" key="2">
    <source>
        <dbReference type="ARBA" id="ARBA00022516"/>
    </source>
</evidence>
<evidence type="ECO:0000313" key="20">
    <source>
        <dbReference type="EMBL" id="GAQ25487.1"/>
    </source>
</evidence>
<dbReference type="GO" id="GO:0051287">
    <property type="term" value="F:NAD binding"/>
    <property type="evidence" value="ECO:0007669"/>
    <property type="project" value="InterPro"/>
</dbReference>
<evidence type="ECO:0000256" key="1">
    <source>
        <dbReference type="ARBA" id="ARBA00011009"/>
    </source>
</evidence>
<dbReference type="InterPro" id="IPR006109">
    <property type="entry name" value="G3P_DH_NAD-dep_C"/>
</dbReference>
<dbReference type="PROSITE" id="PS00957">
    <property type="entry name" value="NAD_G3PDH"/>
    <property type="match status" value="1"/>
</dbReference>
<feature type="binding site" evidence="16">
    <location>
        <begin position="8"/>
        <end position="13"/>
    </location>
    <ligand>
        <name>NAD(+)</name>
        <dbReference type="ChEBI" id="CHEBI:57540"/>
    </ligand>
</feature>
<dbReference type="OrthoDB" id="9812273at2"/>
<dbReference type="HAMAP" id="MF_00394">
    <property type="entry name" value="NAD_Glyc3P_dehydrog"/>
    <property type="match status" value="1"/>
</dbReference>
<dbReference type="NCBIfam" id="NF000942">
    <property type="entry name" value="PRK00094.1-4"/>
    <property type="match status" value="1"/>
</dbReference>
<dbReference type="PIRSF" id="PIRSF000114">
    <property type="entry name" value="Glycerol-3-P_dh"/>
    <property type="match status" value="1"/>
</dbReference>
<evidence type="ECO:0000256" key="12">
    <source>
        <dbReference type="ARBA" id="ARBA00080511"/>
    </source>
</evidence>
<feature type="domain" description="Glycerol-3-phosphate dehydrogenase NAD-dependent C-terminal" evidence="19">
    <location>
        <begin position="182"/>
        <end position="322"/>
    </location>
</feature>
<evidence type="ECO:0000256" key="7">
    <source>
        <dbReference type="ARBA" id="ARBA00023209"/>
    </source>
</evidence>
<feature type="binding site" evidence="15">
    <location>
        <begin position="257"/>
        <end position="258"/>
    </location>
    <ligand>
        <name>substrate</name>
    </ligand>
</feature>
<comment type="pathway">
    <text evidence="13">Membrane lipid metabolism; glycerophospholipid metabolism.</text>
</comment>
<evidence type="ECO:0000256" key="4">
    <source>
        <dbReference type="ARBA" id="ARBA00023002"/>
    </source>
</evidence>
<dbReference type="EC" id="1.1.1.94" evidence="10 13"/>
<evidence type="ECO:0000256" key="14">
    <source>
        <dbReference type="PIRSR" id="PIRSR000114-1"/>
    </source>
</evidence>
<keyword evidence="5 13" id="KW-0520">NAD</keyword>
<evidence type="ECO:0000256" key="9">
    <source>
        <dbReference type="ARBA" id="ARBA00052716"/>
    </source>
</evidence>
<organism evidence="20">
    <name type="scientific">Tepidanaerobacter syntrophicus</name>
    <dbReference type="NCBI Taxonomy" id="224999"/>
    <lineage>
        <taxon>Bacteria</taxon>
        <taxon>Bacillati</taxon>
        <taxon>Bacillota</taxon>
        <taxon>Clostridia</taxon>
        <taxon>Thermosediminibacterales</taxon>
        <taxon>Tepidanaerobacteraceae</taxon>
        <taxon>Tepidanaerobacter</taxon>
    </lineage>
</organism>
<comment type="catalytic activity">
    <reaction evidence="13">
        <text>sn-glycerol 3-phosphate + NAD(+) = dihydroxyacetone phosphate + NADH + H(+)</text>
        <dbReference type="Rhea" id="RHEA:11092"/>
        <dbReference type="ChEBI" id="CHEBI:15378"/>
        <dbReference type="ChEBI" id="CHEBI:57540"/>
        <dbReference type="ChEBI" id="CHEBI:57597"/>
        <dbReference type="ChEBI" id="CHEBI:57642"/>
        <dbReference type="ChEBI" id="CHEBI:57945"/>
        <dbReference type="EC" id="1.1.1.94"/>
    </reaction>
</comment>
<protein>
    <recommendedName>
        <fullName evidence="11 13">Glycerol-3-phosphate dehydrogenase [NAD(P)+]</fullName>
        <ecNumber evidence="10 13">1.1.1.94</ecNumber>
    </recommendedName>
    <alternativeName>
        <fullName evidence="13">NAD(P)(+)-dependent glycerol-3-phosphate dehydrogenase</fullName>
    </alternativeName>
    <alternativeName>
        <fullName evidence="12 13">NAD(P)H-dependent dihydroxyacetone-phosphate reductase</fullName>
    </alternativeName>
</protein>
<feature type="binding site" evidence="13">
    <location>
        <position position="256"/>
    </location>
    <ligand>
        <name>sn-glycerol 3-phosphate</name>
        <dbReference type="ChEBI" id="CHEBI:57597"/>
    </ligand>
</feature>
<dbReference type="GO" id="GO:0005829">
    <property type="term" value="C:cytosol"/>
    <property type="evidence" value="ECO:0007669"/>
    <property type="project" value="TreeGrafter"/>
</dbReference>
<feature type="binding site" evidence="13">
    <location>
        <position position="138"/>
    </location>
    <ligand>
        <name>sn-glycerol 3-phosphate</name>
        <dbReference type="ChEBI" id="CHEBI:57597"/>
    </ligand>
</feature>
<dbReference type="STRING" id="224999.GCA_001485475_01516"/>
<feature type="binding site" evidence="13">
    <location>
        <position position="11"/>
    </location>
    <ligand>
        <name>NADPH</name>
        <dbReference type="ChEBI" id="CHEBI:57783"/>
    </ligand>
</feature>
<evidence type="ECO:0000256" key="17">
    <source>
        <dbReference type="RuleBase" id="RU000437"/>
    </source>
</evidence>
<dbReference type="GO" id="GO:0141152">
    <property type="term" value="F:glycerol-3-phosphate dehydrogenase (NAD+) activity"/>
    <property type="evidence" value="ECO:0007669"/>
    <property type="project" value="RHEA"/>
</dbReference>
<dbReference type="PANTHER" id="PTHR11728">
    <property type="entry name" value="GLYCEROL-3-PHOSPHATE DEHYDROGENASE"/>
    <property type="match status" value="1"/>
</dbReference>
<feature type="binding site" evidence="13">
    <location>
        <position position="246"/>
    </location>
    <ligand>
        <name>sn-glycerol 3-phosphate</name>
        <dbReference type="ChEBI" id="CHEBI:57597"/>
    </ligand>
</feature>
<evidence type="ECO:0000256" key="15">
    <source>
        <dbReference type="PIRSR" id="PIRSR000114-2"/>
    </source>
</evidence>
<feature type="binding site" evidence="13">
    <location>
        <position position="193"/>
    </location>
    <ligand>
        <name>sn-glycerol 3-phosphate</name>
        <dbReference type="ChEBI" id="CHEBI:57597"/>
    </ligand>
</feature>
<evidence type="ECO:0000259" key="18">
    <source>
        <dbReference type="Pfam" id="PF01210"/>
    </source>
</evidence>
<feature type="binding site" evidence="13">
    <location>
        <position position="12"/>
    </location>
    <ligand>
        <name>NADPH</name>
        <dbReference type="ChEBI" id="CHEBI:57783"/>
    </ligand>
</feature>
<dbReference type="InterPro" id="IPR006168">
    <property type="entry name" value="G3P_DH_NAD-dep"/>
</dbReference>
<evidence type="ECO:0000256" key="13">
    <source>
        <dbReference type="HAMAP-Rule" id="MF_00394"/>
    </source>
</evidence>
<dbReference type="EMBL" id="DF977002">
    <property type="protein sequence ID" value="GAQ25487.1"/>
    <property type="molecule type" value="Genomic_DNA"/>
</dbReference>
<evidence type="ECO:0000256" key="11">
    <source>
        <dbReference type="ARBA" id="ARBA00069372"/>
    </source>
</evidence>
<dbReference type="GO" id="GO:0141153">
    <property type="term" value="F:glycerol-3-phosphate dehydrogenase (NADP+) activity"/>
    <property type="evidence" value="ECO:0007669"/>
    <property type="project" value="RHEA"/>
</dbReference>
<feature type="binding site" evidence="13">
    <location>
        <position position="257"/>
    </location>
    <ligand>
        <name>NADPH</name>
        <dbReference type="ChEBI" id="CHEBI:57783"/>
    </ligand>
</feature>
<comment type="similarity">
    <text evidence="1 13 17">Belongs to the NAD-dependent glycerol-3-phosphate dehydrogenase family.</text>
</comment>
<comment type="function">
    <text evidence="13">Catalyzes the reduction of the glycolytic intermediate dihydroxyacetone phosphate (DHAP) to sn-glycerol 3-phosphate (G3P), the key precursor for phospholipid synthesis.</text>
</comment>
<dbReference type="SUPFAM" id="SSF48179">
    <property type="entry name" value="6-phosphogluconate dehydrogenase C-terminal domain-like"/>
    <property type="match status" value="1"/>
</dbReference>
<dbReference type="GO" id="GO:0006650">
    <property type="term" value="P:glycerophospholipid metabolic process"/>
    <property type="evidence" value="ECO:0007669"/>
    <property type="project" value="UniProtKB-UniRule"/>
</dbReference>
<keyword evidence="21" id="KW-1185">Reference proteome</keyword>
<feature type="binding site" evidence="16">
    <location>
        <position position="142"/>
    </location>
    <ligand>
        <name>NAD(+)</name>
        <dbReference type="ChEBI" id="CHEBI:57540"/>
    </ligand>
</feature>
<proteinExistence type="inferred from homology"/>
<evidence type="ECO:0000256" key="16">
    <source>
        <dbReference type="PIRSR" id="PIRSR000114-3"/>
    </source>
</evidence>
<evidence type="ECO:0000259" key="19">
    <source>
        <dbReference type="Pfam" id="PF07479"/>
    </source>
</evidence>
<keyword evidence="2 13" id="KW-0444">Lipid biosynthesis</keyword>
<keyword evidence="13" id="KW-0963">Cytoplasm</keyword>
<evidence type="ECO:0000256" key="8">
    <source>
        <dbReference type="ARBA" id="ARBA00023264"/>
    </source>
</evidence>
<keyword evidence="13" id="KW-0547">Nucleotide-binding</keyword>
<evidence type="ECO:0000256" key="3">
    <source>
        <dbReference type="ARBA" id="ARBA00022857"/>
    </source>
</evidence>
<dbReference type="GO" id="GO:0046168">
    <property type="term" value="P:glycerol-3-phosphate catabolic process"/>
    <property type="evidence" value="ECO:0007669"/>
    <property type="project" value="InterPro"/>
</dbReference>
<feature type="binding site" evidence="13">
    <location>
        <position position="140"/>
    </location>
    <ligand>
        <name>sn-glycerol 3-phosphate</name>
        <dbReference type="ChEBI" id="CHEBI:57597"/>
    </ligand>
</feature>
<dbReference type="Gene3D" id="1.10.1040.10">
    <property type="entry name" value="N-(1-d-carboxylethyl)-l-norvaline Dehydrogenase, domain 2"/>
    <property type="match status" value="1"/>
</dbReference>
<feature type="binding site" evidence="13">
    <location>
        <position position="142"/>
    </location>
    <ligand>
        <name>NADPH</name>
        <dbReference type="ChEBI" id="CHEBI:57783"/>
    </ligand>
</feature>
<feature type="binding site" evidence="13">
    <location>
        <position position="49"/>
    </location>
    <ligand>
        <name>NADPH</name>
        <dbReference type="ChEBI" id="CHEBI:57783"/>
    </ligand>
</feature>
<evidence type="ECO:0000313" key="21">
    <source>
        <dbReference type="Proteomes" id="UP000062160"/>
    </source>
</evidence>
<feature type="binding site" evidence="13">
    <location>
        <position position="33"/>
    </location>
    <ligand>
        <name>NADPH</name>
        <dbReference type="ChEBI" id="CHEBI:57783"/>
    </ligand>
</feature>
<feature type="domain" description="Glycerol-3-phosphate dehydrogenase NAD-dependent N-terminal" evidence="18">
    <location>
        <begin position="3"/>
        <end position="162"/>
    </location>
</feature>
<feature type="active site" description="Proton acceptor" evidence="13 14">
    <location>
        <position position="193"/>
    </location>
</feature>
<dbReference type="PANTHER" id="PTHR11728:SF1">
    <property type="entry name" value="GLYCEROL-3-PHOSPHATE DEHYDROGENASE [NAD(+)] 2, CHLOROPLASTIC"/>
    <property type="match status" value="1"/>
</dbReference>
<feature type="binding site" evidence="16">
    <location>
        <position position="257"/>
    </location>
    <ligand>
        <name>NAD(+)</name>
        <dbReference type="ChEBI" id="CHEBI:57540"/>
    </ligand>
</feature>
<feature type="binding site" evidence="13">
    <location>
        <position position="258"/>
    </location>
    <ligand>
        <name>sn-glycerol 3-phosphate</name>
        <dbReference type="ChEBI" id="CHEBI:57597"/>
    </ligand>
</feature>
<gene>
    <name evidence="13" type="primary">gpsA</name>
    <name evidence="20" type="ORF">TSYNT_812</name>
</gene>
<keyword evidence="6 13" id="KW-0443">Lipid metabolism</keyword>
<feature type="binding site" evidence="13">
    <location>
        <position position="32"/>
    </location>
    <ligand>
        <name>NADPH</name>
        <dbReference type="ChEBI" id="CHEBI:57783"/>
    </ligand>
</feature>
<dbReference type="AlphaFoldDB" id="A0A0U9HN20"/>
<dbReference type="Gene3D" id="3.40.50.720">
    <property type="entry name" value="NAD(P)-binding Rossmann-like Domain"/>
    <property type="match status" value="1"/>
</dbReference>
<dbReference type="RefSeq" id="WP_059032908.1">
    <property type="nucleotide sequence ID" value="NZ_BSDN01000001.1"/>
</dbReference>
<comment type="catalytic activity">
    <reaction evidence="9">
        <text>sn-glycerol 3-phosphate + NADP(+) = dihydroxyacetone phosphate + NADPH + H(+)</text>
        <dbReference type="Rhea" id="RHEA:11096"/>
        <dbReference type="ChEBI" id="CHEBI:15378"/>
        <dbReference type="ChEBI" id="CHEBI:57597"/>
        <dbReference type="ChEBI" id="CHEBI:57642"/>
        <dbReference type="ChEBI" id="CHEBI:57783"/>
        <dbReference type="ChEBI" id="CHEBI:58349"/>
        <dbReference type="EC" id="1.1.1.94"/>
    </reaction>
    <physiologicalReaction direction="right-to-left" evidence="9">
        <dbReference type="Rhea" id="RHEA:11098"/>
    </physiologicalReaction>
</comment>
<dbReference type="GO" id="GO:0046167">
    <property type="term" value="P:glycerol-3-phosphate biosynthetic process"/>
    <property type="evidence" value="ECO:0007669"/>
    <property type="project" value="UniProtKB-UniRule"/>
</dbReference>
<dbReference type="Proteomes" id="UP000062160">
    <property type="component" value="Unassembled WGS sequence"/>
</dbReference>
<evidence type="ECO:0000256" key="6">
    <source>
        <dbReference type="ARBA" id="ARBA00023098"/>
    </source>
</evidence>
<keyword evidence="3 13" id="KW-0521">NADP</keyword>
<dbReference type="GO" id="GO:0005975">
    <property type="term" value="P:carbohydrate metabolic process"/>
    <property type="evidence" value="ECO:0007669"/>
    <property type="project" value="InterPro"/>
</dbReference>
<sequence length="351" mass="38080">MPKVAVVGAGSWGTALANISAQNLNDTYLWVRRKELAEEMKKTCENQVYLPGVKFSSRINISIDLEEVTTNSDIVILAVPSHAVRSMAKQIRNYLKNDAIVVSAAKGIEIDSFKRMSEVLFEELQELECKDNITTLSGPSHAEEVIRNLPTAIVSASPNQKAAEIVQDTLMCSNFRVYTNTDIIGVELGGALKNIIAICSGISDGLEFGDNSKAALMTRGIAEMARMGVVLGAHPATFAGLSGIGDLIVTCTSSLSRNRRAGIKIGEGQTVKEVTESTRMVIEGFNTTKAAFFLAKKLGVEMPITEQAYLVLFEGKDPLTAVSSLMNRSGKYEHEDVILQNFLCPKKNAEN</sequence>
<dbReference type="Pfam" id="PF01210">
    <property type="entry name" value="NAD_Gly3P_dh_N"/>
    <property type="match status" value="1"/>
</dbReference>
<name>A0A0U9HN20_9FIRM</name>
<dbReference type="FunFam" id="1.10.1040.10:FF:000001">
    <property type="entry name" value="Glycerol-3-phosphate dehydrogenase [NAD(P)+]"/>
    <property type="match status" value="1"/>
</dbReference>
<evidence type="ECO:0000256" key="5">
    <source>
        <dbReference type="ARBA" id="ARBA00023027"/>
    </source>
</evidence>
<keyword evidence="7 13" id="KW-0594">Phospholipid biosynthesis</keyword>
<feature type="binding site" evidence="13">
    <location>
        <position position="106"/>
    </location>
    <ligand>
        <name>sn-glycerol 3-phosphate</name>
        <dbReference type="ChEBI" id="CHEBI:57597"/>
    </ligand>
</feature>
<feature type="binding site" evidence="15">
    <location>
        <position position="106"/>
    </location>
    <ligand>
        <name>substrate</name>
    </ligand>
</feature>
<dbReference type="Pfam" id="PF07479">
    <property type="entry name" value="NAD_Gly3P_dh_C"/>
    <property type="match status" value="1"/>
</dbReference>
<dbReference type="GO" id="GO:0008654">
    <property type="term" value="P:phospholipid biosynthetic process"/>
    <property type="evidence" value="ECO:0007669"/>
    <property type="project" value="UniProtKB-KW"/>
</dbReference>
<dbReference type="UniPathway" id="UPA00940"/>
<keyword evidence="4 13" id="KW-0560">Oxidoreductase</keyword>
<reference evidence="20" key="1">
    <citation type="journal article" date="2016" name="Genome Announc.">
        <title>Draft Genome Sequence of the Syntrophic Lactate-Degrading Bacterium Tepidanaerobacter syntrophicus JLT.</title>
        <authorList>
            <person name="Matsuura N."/>
            <person name="Ohashi A."/>
            <person name="Tourlousse D.M."/>
            <person name="Sekiguchi Y."/>
        </authorList>
    </citation>
    <scope>NUCLEOTIDE SEQUENCE [LARGE SCALE GENOMIC DNA]</scope>
    <source>
        <strain evidence="20">JL</strain>
    </source>
</reference>
<feature type="binding site" evidence="13">
    <location>
        <position position="106"/>
    </location>
    <ligand>
        <name>NADPH</name>
        <dbReference type="ChEBI" id="CHEBI:57783"/>
    </ligand>
</feature>
<evidence type="ECO:0000256" key="10">
    <source>
        <dbReference type="ARBA" id="ARBA00066687"/>
    </source>
</evidence>
<dbReference type="SUPFAM" id="SSF51735">
    <property type="entry name" value="NAD(P)-binding Rossmann-fold domains"/>
    <property type="match status" value="1"/>
</dbReference>
<dbReference type="FunFam" id="3.40.50.720:FF:000019">
    <property type="entry name" value="Glycerol-3-phosphate dehydrogenase [NAD(P)+]"/>
    <property type="match status" value="1"/>
</dbReference>
<comment type="subcellular location">
    <subcellularLocation>
        <location evidence="13">Cytoplasm</location>
    </subcellularLocation>
</comment>
<accession>A0A0U9HN20</accession>
<feature type="binding site" evidence="13">
    <location>
        <position position="257"/>
    </location>
    <ligand>
        <name>sn-glycerol 3-phosphate</name>
        <dbReference type="ChEBI" id="CHEBI:57597"/>
    </ligand>
</feature>
<dbReference type="InterPro" id="IPR011128">
    <property type="entry name" value="G3P_DH_NAD-dep_N"/>
</dbReference>
<keyword evidence="8 13" id="KW-1208">Phospholipid metabolism</keyword>
<feature type="binding site" evidence="13">
    <location>
        <position position="281"/>
    </location>
    <ligand>
        <name>NADPH</name>
        <dbReference type="ChEBI" id="CHEBI:57783"/>
    </ligand>
</feature>
<dbReference type="NCBIfam" id="NF000941">
    <property type="entry name" value="PRK00094.1-3"/>
    <property type="match status" value="1"/>
</dbReference>
<feature type="binding site" evidence="13">
    <location>
        <position position="283"/>
    </location>
    <ligand>
        <name>NADPH</name>
        <dbReference type="ChEBI" id="CHEBI:57783"/>
    </ligand>
</feature>
<dbReference type="InterPro" id="IPR036291">
    <property type="entry name" value="NAD(P)-bd_dom_sf"/>
</dbReference>
<dbReference type="NCBIfam" id="NF000940">
    <property type="entry name" value="PRK00094.1-2"/>
    <property type="match status" value="1"/>
</dbReference>